<organism evidence="1 2">
    <name type="scientific">Methylobrevis pamukkalensis</name>
    <dbReference type="NCBI Taxonomy" id="1439726"/>
    <lineage>
        <taxon>Bacteria</taxon>
        <taxon>Pseudomonadati</taxon>
        <taxon>Pseudomonadota</taxon>
        <taxon>Alphaproteobacteria</taxon>
        <taxon>Hyphomicrobiales</taxon>
        <taxon>Pleomorphomonadaceae</taxon>
        <taxon>Methylobrevis</taxon>
    </lineage>
</organism>
<dbReference type="CDD" id="cd19166">
    <property type="entry name" value="HemeO-bac"/>
    <property type="match status" value="1"/>
</dbReference>
<dbReference type="Pfam" id="PF01126">
    <property type="entry name" value="Heme_oxygenase"/>
    <property type="match status" value="1"/>
</dbReference>
<name>A0A1E3GY01_9HYPH</name>
<dbReference type="GO" id="GO:0004392">
    <property type="term" value="F:heme oxygenase (decyclizing) activity"/>
    <property type="evidence" value="ECO:0007669"/>
    <property type="project" value="InterPro"/>
</dbReference>
<reference evidence="1 2" key="1">
    <citation type="submission" date="2016-07" db="EMBL/GenBank/DDBJ databases">
        <title>Draft Genome Sequence of Methylobrevis pamukkalensis PK2.</title>
        <authorList>
            <person name="Vasilenko O.V."/>
            <person name="Doronina N.V."/>
            <person name="Shmareva M.N."/>
            <person name="Tarlachkov S.V."/>
            <person name="Mustakhimov I."/>
            <person name="Trotsenko Y.A."/>
        </authorList>
    </citation>
    <scope>NUCLEOTIDE SEQUENCE [LARGE SCALE GENOMIC DNA]</scope>
    <source>
        <strain evidence="1 2">PK2</strain>
    </source>
</reference>
<evidence type="ECO:0000313" key="1">
    <source>
        <dbReference type="EMBL" id="ODN68930.1"/>
    </source>
</evidence>
<dbReference type="AlphaFoldDB" id="A0A1E3GY01"/>
<dbReference type="InterPro" id="IPR016053">
    <property type="entry name" value="Haem_Oase-like"/>
</dbReference>
<dbReference type="GO" id="GO:0006788">
    <property type="term" value="P:heme oxidation"/>
    <property type="evidence" value="ECO:0007669"/>
    <property type="project" value="InterPro"/>
</dbReference>
<dbReference type="RefSeq" id="WP_069308024.1">
    <property type="nucleotide sequence ID" value="NZ_MCRJ01000122.1"/>
</dbReference>
<gene>
    <name evidence="1" type="ORF">A6302_03760</name>
</gene>
<accession>A0A1E3GY01</accession>
<comment type="caution">
    <text evidence="1">The sequence shown here is derived from an EMBL/GenBank/DDBJ whole genome shotgun (WGS) entry which is preliminary data.</text>
</comment>
<dbReference type="Proteomes" id="UP000094622">
    <property type="component" value="Unassembled WGS sequence"/>
</dbReference>
<proteinExistence type="predicted"/>
<keyword evidence="2" id="KW-1185">Reference proteome</keyword>
<dbReference type="Gene3D" id="1.20.910.10">
    <property type="entry name" value="Heme oxygenase-like"/>
    <property type="match status" value="1"/>
</dbReference>
<sequence>MTTGTSETAYAGIRDRLRAETATLHDRTETVFASFDLARADHYRRYLAAQSAVFAPLEQALDDRFGSMLADWPRRRRAAALAADLEDLDAAPPPPVIDTAGWSEAEAWGALYVMEGSRLGGVLLGRQIAADQPGAPIRFLSQAAPGRFWAEFLRCLEARAPLLEWTGIRAGAMATFRLFHDAALLWQPRPADAE</sequence>
<dbReference type="EMBL" id="MCRJ01000122">
    <property type="protein sequence ID" value="ODN68930.1"/>
    <property type="molecule type" value="Genomic_DNA"/>
</dbReference>
<evidence type="ECO:0000313" key="2">
    <source>
        <dbReference type="Proteomes" id="UP000094622"/>
    </source>
</evidence>
<dbReference type="SUPFAM" id="SSF48613">
    <property type="entry name" value="Heme oxygenase-like"/>
    <property type="match status" value="1"/>
</dbReference>
<protein>
    <submittedName>
        <fullName evidence="1">Heme oxygenase</fullName>
    </submittedName>
</protein>
<dbReference type="InterPro" id="IPR016084">
    <property type="entry name" value="Haem_Oase-like_multi-hlx"/>
</dbReference>